<accession>A0A0L6UXE4</accession>
<evidence type="ECO:0000256" key="6">
    <source>
        <dbReference type="ARBA" id="ARBA00022801"/>
    </source>
</evidence>
<keyword evidence="7" id="KW-0464">Manganese</keyword>
<evidence type="ECO:0000256" key="8">
    <source>
        <dbReference type="ARBA" id="ARBA00048809"/>
    </source>
</evidence>
<dbReference type="Proteomes" id="UP000037035">
    <property type="component" value="Unassembled WGS sequence"/>
</dbReference>
<keyword evidence="6" id="KW-0378">Hydrolase</keyword>
<comment type="cofactor">
    <cofactor evidence="3">
        <name>Ni(2+)</name>
        <dbReference type="ChEBI" id="CHEBI:49786"/>
    </cofactor>
</comment>
<dbReference type="SUPFAM" id="SSF111321">
    <property type="entry name" value="AF1104-like"/>
    <property type="match status" value="1"/>
</dbReference>
<dbReference type="Pfam" id="PF01937">
    <property type="entry name" value="ARMT1-like_dom"/>
    <property type="match status" value="2"/>
</dbReference>
<proteinExistence type="inferred from homology"/>
<comment type="similarity">
    <text evidence="4">Belongs to the damage-control phosphatase family. Sugar phosphate phosphatase III subfamily.</text>
</comment>
<name>A0A0L6UXE4_9BASI</name>
<dbReference type="STRING" id="27349.A0A0L6UXE4"/>
<protein>
    <recommendedName>
        <fullName evidence="9">Damage-control phosphatase ARMT1-like metal-binding domain-containing protein</fullName>
    </recommendedName>
</protein>
<evidence type="ECO:0000313" key="11">
    <source>
        <dbReference type="Proteomes" id="UP000037035"/>
    </source>
</evidence>
<keyword evidence="5" id="KW-0479">Metal-binding</keyword>
<dbReference type="AlphaFoldDB" id="A0A0L6UXE4"/>
<dbReference type="OrthoDB" id="541375at2759"/>
<evidence type="ECO:0000259" key="9">
    <source>
        <dbReference type="Pfam" id="PF01937"/>
    </source>
</evidence>
<dbReference type="InterPro" id="IPR036075">
    <property type="entry name" value="ARMT-1-like_metal-bd_sf"/>
</dbReference>
<evidence type="ECO:0000256" key="1">
    <source>
        <dbReference type="ARBA" id="ARBA00001326"/>
    </source>
</evidence>
<dbReference type="PANTHER" id="PTHR12260">
    <property type="entry name" value="DAMAGE-CONTROL PHOSPHATASE ARMT1"/>
    <property type="match status" value="1"/>
</dbReference>
<gene>
    <name evidence="10" type="ORF">VP01_3541g1</name>
</gene>
<dbReference type="Gene3D" id="1.20.930.60">
    <property type="match status" value="1"/>
</dbReference>
<comment type="catalytic activity">
    <reaction evidence="1">
        <text>beta-D-fructose 1-phosphate + H2O = D-fructose + phosphate</text>
        <dbReference type="Rhea" id="RHEA:35603"/>
        <dbReference type="ChEBI" id="CHEBI:15377"/>
        <dbReference type="ChEBI" id="CHEBI:37721"/>
        <dbReference type="ChEBI" id="CHEBI:43474"/>
        <dbReference type="ChEBI" id="CHEBI:138881"/>
    </reaction>
</comment>
<comment type="catalytic activity">
    <reaction evidence="8">
        <text>beta-D-fructose 6-phosphate = dihydroxyacetone + D-glyceraldehyde 3-phosphate</text>
        <dbReference type="Rhea" id="RHEA:28002"/>
        <dbReference type="ChEBI" id="CHEBI:16016"/>
        <dbReference type="ChEBI" id="CHEBI:57634"/>
        <dbReference type="ChEBI" id="CHEBI:59776"/>
    </reaction>
</comment>
<evidence type="ECO:0000256" key="7">
    <source>
        <dbReference type="ARBA" id="ARBA00023211"/>
    </source>
</evidence>
<dbReference type="InterPro" id="IPR002791">
    <property type="entry name" value="ARMT1-like_metal-bd"/>
</dbReference>
<comment type="caution">
    <text evidence="10">The sequence shown here is derived from an EMBL/GenBank/DDBJ whole genome shotgun (WGS) entry which is preliminary data.</text>
</comment>
<evidence type="ECO:0000256" key="2">
    <source>
        <dbReference type="ARBA" id="ARBA00001936"/>
    </source>
</evidence>
<feature type="domain" description="Damage-control phosphatase ARMT1-like metal-binding" evidence="9">
    <location>
        <begin position="518"/>
        <end position="636"/>
    </location>
</feature>
<dbReference type="InterPro" id="IPR039763">
    <property type="entry name" value="ARMT1"/>
</dbReference>
<organism evidence="10 11">
    <name type="scientific">Puccinia sorghi</name>
    <dbReference type="NCBI Taxonomy" id="27349"/>
    <lineage>
        <taxon>Eukaryota</taxon>
        <taxon>Fungi</taxon>
        <taxon>Dikarya</taxon>
        <taxon>Basidiomycota</taxon>
        <taxon>Pucciniomycotina</taxon>
        <taxon>Pucciniomycetes</taxon>
        <taxon>Pucciniales</taxon>
        <taxon>Pucciniaceae</taxon>
        <taxon>Puccinia</taxon>
    </lineage>
</organism>
<dbReference type="GO" id="GO:0006974">
    <property type="term" value="P:DNA damage response"/>
    <property type="evidence" value="ECO:0007669"/>
    <property type="project" value="TreeGrafter"/>
</dbReference>
<dbReference type="PANTHER" id="PTHR12260:SF6">
    <property type="entry name" value="DAMAGE-CONTROL PHOSPHATASE ARMT1"/>
    <property type="match status" value="1"/>
</dbReference>
<dbReference type="VEuPathDB" id="FungiDB:VP01_3541g1"/>
<evidence type="ECO:0000256" key="3">
    <source>
        <dbReference type="ARBA" id="ARBA00001967"/>
    </source>
</evidence>
<comment type="cofactor">
    <cofactor evidence="2">
        <name>Mn(2+)</name>
        <dbReference type="ChEBI" id="CHEBI:29035"/>
    </cofactor>
</comment>
<dbReference type="GO" id="GO:0046872">
    <property type="term" value="F:metal ion binding"/>
    <property type="evidence" value="ECO:0007669"/>
    <property type="project" value="UniProtKB-KW"/>
</dbReference>
<keyword evidence="11" id="KW-1185">Reference proteome</keyword>
<dbReference type="GO" id="GO:0016791">
    <property type="term" value="F:phosphatase activity"/>
    <property type="evidence" value="ECO:0007669"/>
    <property type="project" value="TreeGrafter"/>
</dbReference>
<dbReference type="EMBL" id="LAVV01008548">
    <property type="protein sequence ID" value="KNZ52530.1"/>
    <property type="molecule type" value="Genomic_DNA"/>
</dbReference>
<evidence type="ECO:0000256" key="4">
    <source>
        <dbReference type="ARBA" id="ARBA00009519"/>
    </source>
</evidence>
<evidence type="ECO:0000256" key="5">
    <source>
        <dbReference type="ARBA" id="ARBA00022723"/>
    </source>
</evidence>
<reference evidence="10 11" key="1">
    <citation type="submission" date="2015-08" db="EMBL/GenBank/DDBJ databases">
        <title>Next Generation Sequencing and Analysis of the Genome of Puccinia sorghi L Schw, the Causal Agent of Maize Common Rust.</title>
        <authorList>
            <person name="Rochi L."/>
            <person name="Burguener G."/>
            <person name="Darino M."/>
            <person name="Turjanski A."/>
            <person name="Kreff E."/>
            <person name="Dieguez M.J."/>
            <person name="Sacco F."/>
        </authorList>
    </citation>
    <scope>NUCLEOTIDE SEQUENCE [LARGE SCALE GENOMIC DNA]</scope>
    <source>
        <strain evidence="10 11">RO10H11247</strain>
    </source>
</reference>
<evidence type="ECO:0000313" key="10">
    <source>
        <dbReference type="EMBL" id="KNZ52530.1"/>
    </source>
</evidence>
<sequence length="668" mass="76289">MGFHMNWRPAMVRPVNIPGCFRFVFRPILPRLIMPSTIFPNSNHQPRVYPYSPSNVDSFAFQSVTKRWPKILTQVIDHLVFQNNQLLDQLSSTSEPQALKAKISQGKAIISLISELKYEAARDKELSLLKSHPDYTEQENLIINLYNQELSKTKAAEKSTWFSASWLVKSLLSSANLRSHRTNSAISVMCLFLLLERDINLIHLNSNMTYIYILRYQRLHGFFNQHEHWRTFDPFEHQKLSSFRSSWNAVSSLCLILDRLTKQQQSSSTDHDTRALQAQFNELLSACLWGNATPKKHLNPPLFLSGMSIQDLSLLPNMSHEEIQHLQTSSSRKPEYVLRDDSAHVWQACFDLKAEQLANQSRRIDFVLDNAGFELFTDLVLADCSDGFKLSSYSSSLSSQANPLVSLLISQPDGATMVSLTGVKWKSPLSRFLDHSLVDLYQLLASMVDPTIFFALTGIDSSKSTDPDSSAPFSDHTLESHVLIVQEIGKRWKSYFQSELHPFLFPFSIYLVAPLCFVWTNPLPFWDIPSRDQKLLEELKAAELVIFKVNFSRYLNYRKLTGDAMWEAKTTVEEAIGPLNGLFNLLSLRLASFFCPSHSSPALCLLIYIHPFSLLISFDLFRTCKADVCVGLSTEKEAWVSNIDPDWRVNGKYVNNVFFCTSLPIWLD</sequence>
<dbReference type="GO" id="GO:0005634">
    <property type="term" value="C:nucleus"/>
    <property type="evidence" value="ECO:0007669"/>
    <property type="project" value="TreeGrafter"/>
</dbReference>
<feature type="domain" description="Damage-control phosphatase ARMT1-like metal-binding" evidence="9">
    <location>
        <begin position="64"/>
        <end position="383"/>
    </location>
</feature>